<protein>
    <recommendedName>
        <fullName evidence="5">Pentatricopeptide repeat-containing protein</fullName>
    </recommendedName>
</protein>
<proteinExistence type="predicted"/>
<comment type="caution">
    <text evidence="3">The sequence shown here is derived from an EMBL/GenBank/DDBJ whole genome shotgun (WGS) entry which is preliminary data.</text>
</comment>
<sequence>MARRDKFTWTAMIVGFAINGQGKEALDMLSDILRASIAPDDQPIAHYGCMVDLLGRAGHLTEALAVIKKMPMEPNSIVWGALLGACRVHKNVTKFGTEGVTYFYN</sequence>
<dbReference type="PANTHER" id="PTHR47926">
    <property type="entry name" value="PENTATRICOPEPTIDE REPEAT-CONTAINING PROTEIN"/>
    <property type="match status" value="1"/>
</dbReference>
<dbReference type="AlphaFoldDB" id="A0AAV6JCE1"/>
<dbReference type="InterPro" id="IPR046960">
    <property type="entry name" value="PPR_At4g14850-like_plant"/>
</dbReference>
<gene>
    <name evidence="3" type="ORF">RHGRI_024842</name>
</gene>
<dbReference type="NCBIfam" id="TIGR00756">
    <property type="entry name" value="PPR"/>
    <property type="match status" value="2"/>
</dbReference>
<dbReference type="InterPro" id="IPR011990">
    <property type="entry name" value="TPR-like_helical_dom_sf"/>
</dbReference>
<dbReference type="PROSITE" id="PS51375">
    <property type="entry name" value="PPR"/>
    <property type="match status" value="1"/>
</dbReference>
<dbReference type="Gene3D" id="1.25.40.10">
    <property type="entry name" value="Tetratricopeptide repeat domain"/>
    <property type="match status" value="1"/>
</dbReference>
<accession>A0AAV6JCE1</accession>
<evidence type="ECO:0000256" key="1">
    <source>
        <dbReference type="ARBA" id="ARBA00022737"/>
    </source>
</evidence>
<name>A0AAV6JCE1_9ERIC</name>
<dbReference type="GO" id="GO:0009451">
    <property type="term" value="P:RNA modification"/>
    <property type="evidence" value="ECO:0007669"/>
    <property type="project" value="InterPro"/>
</dbReference>
<dbReference type="EMBL" id="JACTNZ010000008">
    <property type="protein sequence ID" value="KAG5537512.1"/>
    <property type="molecule type" value="Genomic_DNA"/>
</dbReference>
<dbReference type="Proteomes" id="UP000823749">
    <property type="component" value="Chromosome 8"/>
</dbReference>
<dbReference type="GO" id="GO:0003723">
    <property type="term" value="F:RNA binding"/>
    <property type="evidence" value="ECO:0007669"/>
    <property type="project" value="InterPro"/>
</dbReference>
<evidence type="ECO:0008006" key="5">
    <source>
        <dbReference type="Google" id="ProtNLM"/>
    </source>
</evidence>
<evidence type="ECO:0000313" key="4">
    <source>
        <dbReference type="Proteomes" id="UP000823749"/>
    </source>
</evidence>
<organism evidence="3 4">
    <name type="scientific">Rhododendron griersonianum</name>
    <dbReference type="NCBI Taxonomy" id="479676"/>
    <lineage>
        <taxon>Eukaryota</taxon>
        <taxon>Viridiplantae</taxon>
        <taxon>Streptophyta</taxon>
        <taxon>Embryophyta</taxon>
        <taxon>Tracheophyta</taxon>
        <taxon>Spermatophyta</taxon>
        <taxon>Magnoliopsida</taxon>
        <taxon>eudicotyledons</taxon>
        <taxon>Gunneridae</taxon>
        <taxon>Pentapetalae</taxon>
        <taxon>asterids</taxon>
        <taxon>Ericales</taxon>
        <taxon>Ericaceae</taxon>
        <taxon>Ericoideae</taxon>
        <taxon>Rhodoreae</taxon>
        <taxon>Rhododendron</taxon>
    </lineage>
</organism>
<evidence type="ECO:0000256" key="2">
    <source>
        <dbReference type="PROSITE-ProRule" id="PRU00708"/>
    </source>
</evidence>
<feature type="repeat" description="PPR" evidence="2">
    <location>
        <begin position="5"/>
        <end position="39"/>
    </location>
</feature>
<dbReference type="Pfam" id="PF01535">
    <property type="entry name" value="PPR"/>
    <property type="match status" value="2"/>
</dbReference>
<evidence type="ECO:0000313" key="3">
    <source>
        <dbReference type="EMBL" id="KAG5537512.1"/>
    </source>
</evidence>
<keyword evidence="1" id="KW-0677">Repeat</keyword>
<dbReference type="InterPro" id="IPR002885">
    <property type="entry name" value="PPR_rpt"/>
</dbReference>
<keyword evidence="4" id="KW-1185">Reference proteome</keyword>
<reference evidence="3" key="1">
    <citation type="submission" date="2020-08" db="EMBL/GenBank/DDBJ databases">
        <title>Plant Genome Project.</title>
        <authorList>
            <person name="Zhang R.-G."/>
        </authorList>
    </citation>
    <scope>NUCLEOTIDE SEQUENCE</scope>
    <source>
        <strain evidence="3">WSP0</strain>
        <tissue evidence="3">Leaf</tissue>
    </source>
</reference>